<dbReference type="InterPro" id="IPR050833">
    <property type="entry name" value="Poly_Biosynth_Transport"/>
</dbReference>
<proteinExistence type="predicted"/>
<feature type="transmembrane region" description="Helical" evidence="7">
    <location>
        <begin position="253"/>
        <end position="275"/>
    </location>
</feature>
<dbReference type="EMBL" id="MN172354">
    <property type="protein sequence ID" value="QEE84092.1"/>
    <property type="molecule type" value="Genomic_DNA"/>
</dbReference>
<dbReference type="PANTHER" id="PTHR30250">
    <property type="entry name" value="PST FAMILY PREDICTED COLANIC ACID TRANSPORTER"/>
    <property type="match status" value="1"/>
</dbReference>
<evidence type="ECO:0000256" key="1">
    <source>
        <dbReference type="ARBA" id="ARBA00004651"/>
    </source>
</evidence>
<feature type="transmembrane region" description="Helical" evidence="7">
    <location>
        <begin position="296"/>
        <end position="318"/>
    </location>
</feature>
<feature type="transmembrane region" description="Helical" evidence="7">
    <location>
        <begin position="122"/>
        <end position="143"/>
    </location>
</feature>
<feature type="transmembrane region" description="Helical" evidence="7">
    <location>
        <begin position="55"/>
        <end position="77"/>
    </location>
</feature>
<evidence type="ECO:0000256" key="4">
    <source>
        <dbReference type="ARBA" id="ARBA00022989"/>
    </source>
</evidence>
<feature type="transmembrane region" description="Helical" evidence="7">
    <location>
        <begin position="155"/>
        <end position="176"/>
    </location>
</feature>
<dbReference type="RefSeq" id="WP_096931090.1">
    <property type="nucleotide sequence ID" value="NZ_NTPR01000022.1"/>
</dbReference>
<feature type="transmembrane region" description="Helical" evidence="7">
    <location>
        <begin position="330"/>
        <end position="353"/>
    </location>
</feature>
<evidence type="ECO:0000313" key="8">
    <source>
        <dbReference type="EMBL" id="QEE84092.1"/>
    </source>
</evidence>
<keyword evidence="3 7" id="KW-0812">Transmembrane</keyword>
<keyword evidence="4 7" id="KW-1133">Transmembrane helix</keyword>
<evidence type="ECO:0000256" key="6">
    <source>
        <dbReference type="ARBA" id="ARBA00049738"/>
    </source>
</evidence>
<feature type="transmembrane region" description="Helical" evidence="7">
    <location>
        <begin position="97"/>
        <end position="116"/>
    </location>
</feature>
<keyword evidence="2" id="KW-1003">Cell membrane</keyword>
<protein>
    <recommendedName>
        <fullName evidence="6">Putative O-antigen transporter</fullName>
    </recommendedName>
</protein>
<keyword evidence="5 7" id="KW-0472">Membrane</keyword>
<feature type="transmembrane region" description="Helical" evidence="7">
    <location>
        <begin position="391"/>
        <end position="411"/>
    </location>
</feature>
<organism evidence="8">
    <name type="scientific">Escherichia coli</name>
    <dbReference type="NCBI Taxonomy" id="562"/>
    <lineage>
        <taxon>Bacteria</taxon>
        <taxon>Pseudomonadati</taxon>
        <taxon>Pseudomonadota</taxon>
        <taxon>Gammaproteobacteria</taxon>
        <taxon>Enterobacterales</taxon>
        <taxon>Enterobacteriaceae</taxon>
        <taxon>Escherichia</taxon>
    </lineage>
</organism>
<name>A0A5B9GDC4_ECOLX</name>
<feature type="transmembrane region" description="Helical" evidence="7">
    <location>
        <begin position="360"/>
        <end position="379"/>
    </location>
</feature>
<comment type="subcellular location">
    <subcellularLocation>
        <location evidence="1">Cell membrane</location>
        <topology evidence="1">Multi-pass membrane protein</topology>
    </subcellularLocation>
</comment>
<dbReference type="AlphaFoldDB" id="A0A5B9GDC4"/>
<sequence>MYSNNLKKLVTHPVLLNIYWLMSEKILTVGLIFYAEGLIAKLLTKYQYGEWIYSLNLVTLISSLALIAGAEVAVPALSRNKSLTDEIITSLFKIRFFFALIAFLALNVYCVIFVEPSLLKKFIMMLSVIIILNEPFSVVINYYQSITKIKSIALLRLFSLACRTFFIWLCYCLTLQANLLALSRVIELFVLAISLIFLWKYKKFRWKVKPGITKFLFIRGASLWPSLVLMYLYLRMDRFFVEHYLSFEVLAVYGIAVQLTEQTFVLVKMIIQSAAPRYVYARMNHANLLRNIKKLILFNVIICSSISVLCFFVLPLIVTSLFGENYQRAASLAINMLPALFFYSIDSVIMQYLYREKKSILILFKWGAGTILMFVSYYMYFDFFEMKVLSIIYNLNYFCMMLLTITVFLWGRQYDK</sequence>
<dbReference type="GO" id="GO:0005886">
    <property type="term" value="C:plasma membrane"/>
    <property type="evidence" value="ECO:0007669"/>
    <property type="project" value="UniProtKB-SubCell"/>
</dbReference>
<gene>
    <name evidence="8" type="primary">wzx</name>
</gene>
<evidence type="ECO:0000256" key="3">
    <source>
        <dbReference type="ARBA" id="ARBA00022692"/>
    </source>
</evidence>
<feature type="transmembrane region" description="Helical" evidence="7">
    <location>
        <begin position="211"/>
        <end position="233"/>
    </location>
</feature>
<evidence type="ECO:0000256" key="5">
    <source>
        <dbReference type="ARBA" id="ARBA00023136"/>
    </source>
</evidence>
<feature type="transmembrane region" description="Helical" evidence="7">
    <location>
        <begin position="182"/>
        <end position="199"/>
    </location>
</feature>
<dbReference type="Pfam" id="PF13440">
    <property type="entry name" value="Polysacc_synt_3"/>
    <property type="match status" value="1"/>
</dbReference>
<evidence type="ECO:0000256" key="7">
    <source>
        <dbReference type="SAM" id="Phobius"/>
    </source>
</evidence>
<feature type="transmembrane region" description="Helical" evidence="7">
    <location>
        <begin position="14"/>
        <end position="35"/>
    </location>
</feature>
<reference evidence="8" key="1">
    <citation type="journal article" date="2019" name="J. Clin. Microbiol.">
        <title>Whole genome-based public health surveillance of less common STEC serovars and untypable strains identifies four novel O genotypes.</title>
        <authorList>
            <person name="Lang C."/>
            <person name="Hiller M."/>
            <person name="Konrad R."/>
            <person name="Fruth A."/>
            <person name="Flieger A."/>
        </authorList>
    </citation>
    <scope>NUCLEOTIDE SEQUENCE</scope>
    <source>
        <strain evidence="8">16-04846</strain>
    </source>
</reference>
<accession>A0A5B9GDC4</accession>
<dbReference type="PANTHER" id="PTHR30250:SF11">
    <property type="entry name" value="O-ANTIGEN TRANSPORTER-RELATED"/>
    <property type="match status" value="1"/>
</dbReference>
<evidence type="ECO:0000256" key="2">
    <source>
        <dbReference type="ARBA" id="ARBA00022475"/>
    </source>
</evidence>